<sequence length="117" mass="12551">MEPARSRTSAIPSGLRRRSGPEVRHAPTSRTASATTADKLRISPPYTPSNRVRRTHTRGARTRTRQTSTAGGNGARARPGFSGSVCGRTVTRKSQRDETIDPLLLSALPEHGAHASP</sequence>
<feature type="compositionally biased region" description="Low complexity" evidence="1">
    <location>
        <begin position="26"/>
        <end position="37"/>
    </location>
</feature>
<reference evidence="2" key="1">
    <citation type="journal article" date="2018" name="BMC Genomics">
        <title>Comparative genomic, transcriptomic, and proteomic reannotation of human herpesvirus 6.</title>
        <authorList>
            <person name="Greninger A.L."/>
            <person name="Knudsen G.M."/>
            <person name="Roychoudhury P."/>
            <person name="Hanson D.J."/>
            <person name="Sedlak R.H."/>
            <person name="Xie H."/>
            <person name="Guan J."/>
            <person name="Nguyen T."/>
            <person name="Peddu V."/>
            <person name="Boeckh M."/>
            <person name="Huang M.L."/>
            <person name="Cook L."/>
            <person name="Depledge D.P."/>
            <person name="Zerr D.M."/>
            <person name="Koelle D.M."/>
            <person name="Gantt S."/>
            <person name="Yoshikawa T."/>
            <person name="Caserta M."/>
            <person name="Hill J.A."/>
            <person name="Jerome K.R."/>
        </authorList>
    </citation>
    <scope>NUCLEOTIDE SEQUENCE</scope>
    <source>
        <strain evidence="2">JHPT-G1</strain>
    </source>
</reference>
<dbReference type="EMBL" id="KY315558">
    <property type="protein sequence ID" value="QFX63830.1"/>
    <property type="molecule type" value="Genomic_DNA"/>
</dbReference>
<feature type="compositionally biased region" description="Basic residues" evidence="1">
    <location>
        <begin position="51"/>
        <end position="64"/>
    </location>
</feature>
<accession>A0A5P9VJJ7</accession>
<evidence type="ECO:0008006" key="3">
    <source>
        <dbReference type="Google" id="ProtNLM"/>
    </source>
</evidence>
<feature type="region of interest" description="Disordered" evidence="1">
    <location>
        <begin position="1"/>
        <end position="117"/>
    </location>
</feature>
<evidence type="ECO:0000256" key="1">
    <source>
        <dbReference type="SAM" id="MobiDB-lite"/>
    </source>
</evidence>
<feature type="compositionally biased region" description="Polar residues" evidence="1">
    <location>
        <begin position="1"/>
        <end position="11"/>
    </location>
</feature>
<proteinExistence type="predicted"/>
<evidence type="ECO:0000313" key="2">
    <source>
        <dbReference type="EMBL" id="QFX63830.1"/>
    </source>
</evidence>
<name>A0A5P9VJJ7_9BETA</name>
<organism evidence="2">
    <name type="scientific">Human betaherpesvirus 6</name>
    <dbReference type="NCBI Taxonomy" id="10368"/>
    <lineage>
        <taxon>Viruses</taxon>
        <taxon>Duplodnaviria</taxon>
        <taxon>Heunggongvirae</taxon>
        <taxon>Peploviricota</taxon>
        <taxon>Herviviricetes</taxon>
        <taxon>Herpesvirales</taxon>
        <taxon>Orthoherpesviridae</taxon>
        <taxon>Betaherpesvirinae</taxon>
        <taxon>Roseolovirus</taxon>
    </lineage>
</organism>
<dbReference type="EMBL" id="KY315558">
    <property type="protein sequence ID" value="QFX63842.1"/>
    <property type="molecule type" value="Genomic_DNA"/>
</dbReference>
<protein>
    <recommendedName>
        <fullName evidence="3">B1</fullName>
    </recommendedName>
</protein>